<feature type="coiled-coil region" evidence="1">
    <location>
        <begin position="213"/>
        <end position="264"/>
    </location>
</feature>
<dbReference type="Proteomes" id="UP001179600">
    <property type="component" value="Plasmid pK204-1-A"/>
</dbReference>
<gene>
    <name evidence="2" type="ORF">PML95_10020</name>
</gene>
<evidence type="ECO:0000256" key="1">
    <source>
        <dbReference type="SAM" id="Coils"/>
    </source>
</evidence>
<keyword evidence="1" id="KW-0175">Coiled coil</keyword>
<geneLocation type="plasmid" evidence="2 3">
    <name>pK204-1-A</name>
</geneLocation>
<keyword evidence="2" id="KW-0614">Plasmid</keyword>
<dbReference type="AlphaFoldDB" id="A0AAE9XKC4"/>
<dbReference type="InterPro" id="IPR009785">
    <property type="entry name" value="Prophage_Lj928_Orf309"/>
</dbReference>
<reference evidence="2" key="1">
    <citation type="submission" date="2023-01" db="EMBL/GenBank/DDBJ databases">
        <title>Oxazolidinone resistance genes in florfenicol resistant enterococci from beef cattle and veal calves at slaughter.</title>
        <authorList>
            <person name="Biggel M."/>
        </authorList>
    </citation>
    <scope>NUCLEOTIDE SEQUENCE</scope>
    <source>
        <strain evidence="2">K204-1</strain>
        <plasmid evidence="2">pK204-1-A</plasmid>
    </source>
</reference>
<dbReference type="RefSeq" id="WP_272163762.1">
    <property type="nucleotide sequence ID" value="NZ_CP116508.1"/>
</dbReference>
<protein>
    <submittedName>
        <fullName evidence="2">DUF1351 domain-containing protein</fullName>
    </submittedName>
</protein>
<organism evidence="2 3">
    <name type="scientific">Vagococcus lutrae</name>
    <dbReference type="NCBI Taxonomy" id="81947"/>
    <lineage>
        <taxon>Bacteria</taxon>
        <taxon>Bacillati</taxon>
        <taxon>Bacillota</taxon>
        <taxon>Bacilli</taxon>
        <taxon>Lactobacillales</taxon>
        <taxon>Enterococcaceae</taxon>
        <taxon>Vagococcus</taxon>
    </lineage>
</organism>
<accession>A0AAE9XKC4</accession>
<name>A0AAE9XKC4_9ENTE</name>
<dbReference type="Pfam" id="PF07083">
    <property type="entry name" value="DUF1351"/>
    <property type="match status" value="1"/>
</dbReference>
<sequence>MSNELVAERKVYLDFTPAILDMTNYDELKTEVEKYAARYKGLVFTRGEKTGANQARSELLALLNAIENERKEVKAVYNKPLKEFEEKIKALTQLIDEPLNDIREGLKVIEDAEKEEREIALNSLLTSKAEEVDISIDDIDKDPRWLNKGNWTSKLKPTGKFEEEVDAAITQAVKEKERKETELRILTEFCKAQDIESAGWVSQLEFKSALEIIDLINLERERKERLAAEQEQKRQEHDEFITRQQQATQEAEQFAEEMKATQQTILEPTVIYSASLKIYGTIEQLNALNDFIINQNMRVEEIQEDITEDLTIDDLPF</sequence>
<evidence type="ECO:0000313" key="3">
    <source>
        <dbReference type="Proteomes" id="UP001179600"/>
    </source>
</evidence>
<dbReference type="EMBL" id="CP116508">
    <property type="protein sequence ID" value="WCG23700.1"/>
    <property type="molecule type" value="Genomic_DNA"/>
</dbReference>
<evidence type="ECO:0000313" key="2">
    <source>
        <dbReference type="EMBL" id="WCG23700.1"/>
    </source>
</evidence>
<proteinExistence type="predicted"/>